<dbReference type="PANTHER" id="PTHR33069">
    <property type="entry name" value="CHROMOSOME 7, WHOLE GENOME SHOTGUN SEQUENCE-RELATED"/>
    <property type="match status" value="1"/>
</dbReference>
<reference evidence="2" key="3">
    <citation type="journal article" date="2018" name="Mol. Plant Microbe Interact.">
        <title>Genome sequence resources for the wheat stripe rust pathogen (Puccinia striiformis f. sp. tritici) and the barley stripe rust pathogen (Puccinia striiformis f. sp. hordei).</title>
        <authorList>
            <person name="Xia C."/>
            <person name="Wang M."/>
            <person name="Yin C."/>
            <person name="Cornejo O.E."/>
            <person name="Hulbert S.H."/>
            <person name="Chen X."/>
        </authorList>
    </citation>
    <scope>NUCLEOTIDE SEQUENCE [LARGE SCALE GENOMIC DNA]</scope>
    <source>
        <strain evidence="2">93TX-2</strain>
    </source>
</reference>
<comment type="caution">
    <text evidence="1">The sequence shown here is derived from an EMBL/GenBank/DDBJ whole genome shotgun (WGS) entry which is preliminary data.</text>
</comment>
<gene>
    <name evidence="1" type="ORF">PSHT_04440</name>
</gene>
<protein>
    <submittedName>
        <fullName evidence="1">Uncharacterized protein</fullName>
    </submittedName>
</protein>
<dbReference type="AlphaFoldDB" id="A0A2S4WD70"/>
<dbReference type="PANTHER" id="PTHR33069:SF3">
    <property type="entry name" value="DYNEIN HEAVY CHAIN TAIL DOMAIN-CONTAINING PROTEIN"/>
    <property type="match status" value="1"/>
</dbReference>
<dbReference type="Proteomes" id="UP000238274">
    <property type="component" value="Unassembled WGS sequence"/>
</dbReference>
<sequence length="443" mass="50884">MAETVPIESVAGMVQSFLSIKLDRESEQRYRGVCLFLTIHACPKDKVNSNSLERTDKEIVRGSISQLRKRLGSHVDRPLPASCPPRADSQATEIRNETPYRLGENLLPELKGSLQSLLSTTNSQSGTSLWYNSFLGSLVRIDELVGRIDMSITAIRIDHGSLKSYLCVSVILPFLDASRIASLIIQVKELFESELLAIFIKYDAFFDDSKLSNQSFQNLSTVKESEDLARLAKISIQKIDAMIQWLHKSMIRMVGEKVIKLLEMIDQEINWLLEDMYSNDDDQDEEELWQYKEIVSEERKDLIRAALPVIKLARIYFNKLARQPTDHVRLIFNDPSMHIGVDRSKQLFKETHKNVHVLTEFAYSIRESASQDNFLFGIKCLFDGVGASSSILKEYWRSLLESKDPGVKKELVKEAFQWLEFWSDQFFLANVQFILETANQEWL</sequence>
<proteinExistence type="predicted"/>
<evidence type="ECO:0000313" key="2">
    <source>
        <dbReference type="Proteomes" id="UP000238274"/>
    </source>
</evidence>
<name>A0A2S4WD70_9BASI</name>
<reference evidence="2" key="2">
    <citation type="journal article" date="2018" name="BMC Genomics">
        <title>Genomic insights into host adaptation between the wheat stripe rust pathogen (Puccinia striiformis f. sp. tritici) and the barley stripe rust pathogen (Puccinia striiformis f. sp. hordei).</title>
        <authorList>
            <person name="Xia C."/>
            <person name="Wang M."/>
            <person name="Yin C."/>
            <person name="Cornejo O.E."/>
            <person name="Hulbert S.H."/>
            <person name="Chen X."/>
        </authorList>
    </citation>
    <scope>NUCLEOTIDE SEQUENCE [LARGE SCALE GENOMIC DNA]</scope>
    <source>
        <strain evidence="2">93TX-2</strain>
    </source>
</reference>
<dbReference type="OrthoDB" id="10486477at2759"/>
<keyword evidence="2" id="KW-1185">Reference proteome</keyword>
<organism evidence="1 2">
    <name type="scientific">Puccinia striiformis</name>
    <dbReference type="NCBI Taxonomy" id="27350"/>
    <lineage>
        <taxon>Eukaryota</taxon>
        <taxon>Fungi</taxon>
        <taxon>Dikarya</taxon>
        <taxon>Basidiomycota</taxon>
        <taxon>Pucciniomycotina</taxon>
        <taxon>Pucciniomycetes</taxon>
        <taxon>Pucciniales</taxon>
        <taxon>Pucciniaceae</taxon>
        <taxon>Puccinia</taxon>
    </lineage>
</organism>
<evidence type="ECO:0000313" key="1">
    <source>
        <dbReference type="EMBL" id="POW19682.1"/>
    </source>
</evidence>
<dbReference type="EMBL" id="PKSM01000045">
    <property type="protein sequence ID" value="POW19682.1"/>
    <property type="molecule type" value="Genomic_DNA"/>
</dbReference>
<dbReference type="VEuPathDB" id="FungiDB:PSHT_04440"/>
<reference evidence="1 2" key="1">
    <citation type="submission" date="2017-12" db="EMBL/GenBank/DDBJ databases">
        <title>Gene loss provides genomic basis for host adaptation in cereal stripe rust fungi.</title>
        <authorList>
            <person name="Xia C."/>
        </authorList>
    </citation>
    <scope>NUCLEOTIDE SEQUENCE [LARGE SCALE GENOMIC DNA]</scope>
    <source>
        <strain evidence="1 2">93TX-2</strain>
    </source>
</reference>
<dbReference type="VEuPathDB" id="FungiDB:PSTT_08988"/>
<accession>A0A2S4WD70</accession>